<evidence type="ECO:0000313" key="3">
    <source>
        <dbReference type="Proteomes" id="UP000593846"/>
    </source>
</evidence>
<dbReference type="KEGG" id="aee:IM676_07925"/>
<evidence type="ECO:0000259" key="1">
    <source>
        <dbReference type="Pfam" id="PF25583"/>
    </source>
</evidence>
<accession>A0A7S6RL81</accession>
<dbReference type="Proteomes" id="UP000593846">
    <property type="component" value="Chromosome"/>
</dbReference>
<evidence type="ECO:0000313" key="2">
    <source>
        <dbReference type="EMBL" id="QOV24162.1"/>
    </source>
</evidence>
<reference evidence="3" key="1">
    <citation type="submission" date="2020-10" db="EMBL/GenBank/DDBJ databases">
        <title>Genome-based taxonomic classification of the species Anabaenopsis elenkinii.</title>
        <authorList>
            <person name="Delbaje E."/>
            <person name="Andreote A.P.D."/>
            <person name="Pellegrinetti T.A."/>
            <person name="Cruz R.B."/>
            <person name="Branco L.H.Z."/>
            <person name="Fiore M.F."/>
        </authorList>
    </citation>
    <scope>NUCLEOTIDE SEQUENCE [LARGE SCALE GENOMIC DNA]</scope>
    <source>
        <strain evidence="3">CCIBt3563</strain>
    </source>
</reference>
<name>A0A7S6RL81_9CYAN</name>
<organism evidence="2 3">
    <name type="scientific">Anabaenopsis elenkinii CCIBt3563</name>
    <dbReference type="NCBI Taxonomy" id="2779889"/>
    <lineage>
        <taxon>Bacteria</taxon>
        <taxon>Bacillati</taxon>
        <taxon>Cyanobacteriota</taxon>
        <taxon>Cyanophyceae</taxon>
        <taxon>Nostocales</taxon>
        <taxon>Nodulariaceae</taxon>
        <taxon>Anabaenopsis</taxon>
    </lineage>
</organism>
<protein>
    <submittedName>
        <fullName evidence="2">WYL domain-containing protein</fullName>
    </submittedName>
</protein>
<keyword evidence="3" id="KW-1185">Reference proteome</keyword>
<dbReference type="Pfam" id="PF25583">
    <property type="entry name" value="WCX"/>
    <property type="match status" value="1"/>
</dbReference>
<proteinExistence type="predicted"/>
<dbReference type="InterPro" id="IPR057727">
    <property type="entry name" value="WCX_dom"/>
</dbReference>
<sequence>MSRKGQSITLSLKERDKAELEAIALQFGMMWGNRPNISKLIEAIAQRKLRIGNNNNWTEDRIRALHRCIGALTDIGQVEQAQIIANLLLERSELSVPLRTEIQAFLENLPPPWRSQIDNYILRQQPFLLSYQDAAGRVLNFTVRHARITPQEKRQYLNCWCEETEGNSDIPELIHNWTLRLDRITDAAVTSIPGRWHPQLDTIDVEIHIFGGLAFGYQAKPEDHINEWLLDQPGVRRVVRTVSNTFWFSREVMQYGPDCVVILPENVRDRLREKVRNLCNLYDIETTS</sequence>
<dbReference type="EMBL" id="CP063311">
    <property type="protein sequence ID" value="QOV24162.1"/>
    <property type="molecule type" value="Genomic_DNA"/>
</dbReference>
<dbReference type="AlphaFoldDB" id="A0A7S6RL81"/>
<feature type="domain" description="WCX" evidence="1">
    <location>
        <begin position="205"/>
        <end position="278"/>
    </location>
</feature>
<gene>
    <name evidence="2" type="ORF">IM676_07925</name>
</gene>
<dbReference type="RefSeq" id="WP_200989684.1">
    <property type="nucleotide sequence ID" value="NZ_CP063311.1"/>
</dbReference>